<dbReference type="GO" id="GO:0008234">
    <property type="term" value="F:cysteine-type peptidase activity"/>
    <property type="evidence" value="ECO:0007669"/>
    <property type="project" value="UniProtKB-KW"/>
</dbReference>
<dbReference type="Proteomes" id="UP000887581">
    <property type="component" value="Unplaced"/>
</dbReference>
<dbReference type="InterPro" id="IPR038765">
    <property type="entry name" value="Papain-like_cys_pep_sf"/>
</dbReference>
<dbReference type="InterPro" id="IPR000169">
    <property type="entry name" value="Pept_cys_AS"/>
</dbReference>
<feature type="domain" description="Peptidase C1A papain C-terminal" evidence="6">
    <location>
        <begin position="152"/>
        <end position="420"/>
    </location>
</feature>
<dbReference type="Pfam" id="PF00112">
    <property type="entry name" value="Peptidase_C1"/>
    <property type="match status" value="1"/>
</dbReference>
<keyword evidence="3" id="KW-0378">Hydrolase</keyword>
<dbReference type="PROSITE" id="PS00139">
    <property type="entry name" value="THIOL_PROTEASE_CYS"/>
    <property type="match status" value="1"/>
</dbReference>
<accession>A0A915PVQ0</accession>
<name>A0A915PVQ0_9BILA</name>
<evidence type="ECO:0000313" key="8">
    <source>
        <dbReference type="WBParaSite" id="sdigi.contig477.g8564.t1"/>
    </source>
</evidence>
<evidence type="ECO:0000256" key="4">
    <source>
        <dbReference type="ARBA" id="ARBA00022807"/>
    </source>
</evidence>
<evidence type="ECO:0000256" key="2">
    <source>
        <dbReference type="ARBA" id="ARBA00022670"/>
    </source>
</evidence>
<dbReference type="GO" id="GO:0006508">
    <property type="term" value="P:proteolysis"/>
    <property type="evidence" value="ECO:0007669"/>
    <property type="project" value="UniProtKB-KW"/>
</dbReference>
<dbReference type="InterPro" id="IPR013128">
    <property type="entry name" value="Peptidase_C1A"/>
</dbReference>
<feature type="transmembrane region" description="Helical" evidence="5">
    <location>
        <begin position="64"/>
        <end position="82"/>
    </location>
</feature>
<evidence type="ECO:0000259" key="6">
    <source>
        <dbReference type="SMART" id="SM00645"/>
    </source>
</evidence>
<dbReference type="SMART" id="SM00645">
    <property type="entry name" value="Pept_C1"/>
    <property type="match status" value="1"/>
</dbReference>
<evidence type="ECO:0000256" key="5">
    <source>
        <dbReference type="SAM" id="Phobius"/>
    </source>
</evidence>
<dbReference type="PANTHER" id="PTHR12411">
    <property type="entry name" value="CYSTEINE PROTEASE FAMILY C1-RELATED"/>
    <property type="match status" value="1"/>
</dbReference>
<keyword evidence="5" id="KW-0812">Transmembrane</keyword>
<dbReference type="Gene3D" id="3.90.70.10">
    <property type="entry name" value="Cysteine proteinases"/>
    <property type="match status" value="1"/>
</dbReference>
<evidence type="ECO:0000313" key="7">
    <source>
        <dbReference type="Proteomes" id="UP000887581"/>
    </source>
</evidence>
<organism evidence="7 8">
    <name type="scientific">Setaria digitata</name>
    <dbReference type="NCBI Taxonomy" id="48799"/>
    <lineage>
        <taxon>Eukaryota</taxon>
        <taxon>Metazoa</taxon>
        <taxon>Ecdysozoa</taxon>
        <taxon>Nematoda</taxon>
        <taxon>Chromadorea</taxon>
        <taxon>Rhabditida</taxon>
        <taxon>Spirurina</taxon>
        <taxon>Spiruromorpha</taxon>
        <taxon>Filarioidea</taxon>
        <taxon>Setariidae</taxon>
        <taxon>Setaria</taxon>
    </lineage>
</organism>
<keyword evidence="7" id="KW-1185">Reference proteome</keyword>
<keyword evidence="5" id="KW-0472">Membrane</keyword>
<dbReference type="InterPro" id="IPR000668">
    <property type="entry name" value="Peptidase_C1A_C"/>
</dbReference>
<dbReference type="WBParaSite" id="sdigi.contig477.g8564.t1">
    <property type="protein sequence ID" value="sdigi.contig477.g8564.t1"/>
    <property type="gene ID" value="sdigi.contig477.g8564"/>
</dbReference>
<dbReference type="AlphaFoldDB" id="A0A915PVQ0"/>
<keyword evidence="4" id="KW-0788">Thiol protease</keyword>
<sequence>MDDKVAHETVPITEEAKRNCSENSKDMIVSLELSDISPSVVKLTKENKLITCCSREKHKPTISVFIMTGIGILLLATIMGKIDSERRNYCFAILTDNGKHDLSQAAYNRFASRGVNEYKKLLSTKSGKISREYLLGDTVEHIKLLRSKKLHLPQQFDTRLHWSLCWSVHQVSNQGGCGSCWAIAAASVMSDRLCIATNYSNQKQISAEDLISCCTECGGCQGTHWTLSAFIYWRNHGIVTGGDYGSFEGCKPYAAMPNCGNPCPFEDYQKKATPICEKTCQPLYGLSYEEDLTNSQKAYWIRAEKSSNKIATTVQEIVRRAIGNDDPVELIKREIYLYGPIVACFTAREDFQHYDSGIYQTVNSSISKELYGHCAKLLGWGEEDNLKYWLYMNTWGRNWGDYGFFRIRQSELPEEAVAGLV</sequence>
<comment type="similarity">
    <text evidence="1">Belongs to the peptidase C1 family.</text>
</comment>
<reference evidence="8" key="1">
    <citation type="submission" date="2022-11" db="UniProtKB">
        <authorList>
            <consortium name="WormBaseParasite"/>
        </authorList>
    </citation>
    <scope>IDENTIFICATION</scope>
</reference>
<proteinExistence type="inferred from homology"/>
<evidence type="ECO:0000256" key="1">
    <source>
        <dbReference type="ARBA" id="ARBA00008455"/>
    </source>
</evidence>
<keyword evidence="2" id="KW-0645">Protease</keyword>
<dbReference type="PRINTS" id="PR00705">
    <property type="entry name" value="PAPAIN"/>
</dbReference>
<evidence type="ECO:0000256" key="3">
    <source>
        <dbReference type="ARBA" id="ARBA00022801"/>
    </source>
</evidence>
<dbReference type="SUPFAM" id="SSF54001">
    <property type="entry name" value="Cysteine proteinases"/>
    <property type="match status" value="1"/>
</dbReference>
<keyword evidence="5" id="KW-1133">Transmembrane helix</keyword>
<protein>
    <submittedName>
        <fullName evidence="8">Peptidase C1A papain C-terminal domain-containing protein</fullName>
    </submittedName>
</protein>